<feature type="domain" description="B30.2/SPRY" evidence="11">
    <location>
        <begin position="198"/>
        <end position="389"/>
    </location>
</feature>
<dbReference type="InterPro" id="IPR001841">
    <property type="entry name" value="Znf_RING"/>
</dbReference>
<name>A0AAX6QCY1_HETGA</name>
<feature type="domain" description="RING-type" evidence="10">
    <location>
        <begin position="16"/>
        <end position="56"/>
    </location>
</feature>
<evidence type="ECO:0000256" key="4">
    <source>
        <dbReference type="ARBA" id="ARBA00022723"/>
    </source>
</evidence>
<sequence length="389" mass="43172">MAGAVPVWLDEDDLGCIICQELLSDPTTLPCGHSFCRACLESAWRAGSPRACPACREPAPRAPLRKNPLLQHLADKVRAAVAELEPTPAPQPSPPPVLVQKSIVEVVQELTALVGKLVDITKSIQRQRPLSRPGLAEKALSSLASLTLMTSSTSEREMRKILRDLEEIQEKLHGNFSWKEAPEAQTQEAPSSSSCPRPDQSCLEHKRTSQFAQWAITPTFDLRSLSCSLEVSKDCRSVTVCHGQQNYPWSPQRFSASQVLCSQALSSGRQYWEVDTQYCNDWAVGVASWTMARNQMLGRTMDSWCIEWKGTGKLSAWTMAKETVLGSDRPGVVGIWLDLEEGKLAFYSVANQDSLIYECEVSAFSPLHPAFWLFGLRWGNSLIIKQARV</sequence>
<keyword evidence="12" id="KW-1185">Reference proteome</keyword>
<keyword evidence="7" id="KW-0391">Immunity</keyword>
<dbReference type="Gene3D" id="2.60.120.920">
    <property type="match status" value="1"/>
</dbReference>
<dbReference type="GO" id="GO:0043021">
    <property type="term" value="F:ribonucleoprotein complex binding"/>
    <property type="evidence" value="ECO:0007669"/>
    <property type="project" value="TreeGrafter"/>
</dbReference>
<dbReference type="GO" id="GO:0004842">
    <property type="term" value="F:ubiquitin-protein transferase activity"/>
    <property type="evidence" value="ECO:0007669"/>
    <property type="project" value="TreeGrafter"/>
</dbReference>
<dbReference type="InterPro" id="IPR051051">
    <property type="entry name" value="E3_ubiq-ligase_TRIM/RNF"/>
</dbReference>
<dbReference type="GO" id="GO:0005737">
    <property type="term" value="C:cytoplasm"/>
    <property type="evidence" value="ECO:0007669"/>
    <property type="project" value="UniProtKB-SubCell"/>
</dbReference>
<evidence type="ECO:0000256" key="9">
    <source>
        <dbReference type="SAM" id="MobiDB-lite"/>
    </source>
</evidence>
<accession>A0AAX6QCY1</accession>
<dbReference type="InterPro" id="IPR006574">
    <property type="entry name" value="PRY"/>
</dbReference>
<evidence type="ECO:0000256" key="8">
    <source>
        <dbReference type="PROSITE-ProRule" id="PRU00175"/>
    </source>
</evidence>
<dbReference type="FunFam" id="2.60.120.920:FF:000059">
    <property type="entry name" value="E3 ubiquitin-protein ligase RNF135"/>
    <property type="match status" value="1"/>
</dbReference>
<dbReference type="PANTHER" id="PTHR25465">
    <property type="entry name" value="B-BOX DOMAIN CONTAINING"/>
    <property type="match status" value="1"/>
</dbReference>
<evidence type="ECO:0000256" key="7">
    <source>
        <dbReference type="ARBA" id="ARBA00022859"/>
    </source>
</evidence>
<dbReference type="SMART" id="SM00449">
    <property type="entry name" value="SPRY"/>
    <property type="match status" value="1"/>
</dbReference>
<proteinExistence type="predicted"/>
<dbReference type="InterPro" id="IPR043136">
    <property type="entry name" value="B30.2/SPRY_sf"/>
</dbReference>
<dbReference type="InterPro" id="IPR013083">
    <property type="entry name" value="Znf_RING/FYVE/PHD"/>
</dbReference>
<evidence type="ECO:0000256" key="1">
    <source>
        <dbReference type="ARBA" id="ARBA00004496"/>
    </source>
</evidence>
<reference evidence="13" key="1">
    <citation type="submission" date="2025-08" db="UniProtKB">
        <authorList>
            <consortium name="RefSeq"/>
        </authorList>
    </citation>
    <scope>IDENTIFICATION</scope>
</reference>
<feature type="compositionally biased region" description="Polar residues" evidence="9">
    <location>
        <begin position="184"/>
        <end position="195"/>
    </location>
</feature>
<keyword evidence="6" id="KW-0862">Zinc</keyword>
<dbReference type="PROSITE" id="PS50089">
    <property type="entry name" value="ZF_RING_2"/>
    <property type="match status" value="1"/>
</dbReference>
<dbReference type="AlphaFoldDB" id="A0AAX6QCY1"/>
<dbReference type="Pfam" id="PF13765">
    <property type="entry name" value="PRY"/>
    <property type="match status" value="1"/>
</dbReference>
<evidence type="ECO:0000256" key="6">
    <source>
        <dbReference type="ARBA" id="ARBA00022833"/>
    </source>
</evidence>
<evidence type="ECO:0000256" key="5">
    <source>
        <dbReference type="ARBA" id="ARBA00022771"/>
    </source>
</evidence>
<comment type="subcellular location">
    <subcellularLocation>
        <location evidence="1">Cytoplasm</location>
    </subcellularLocation>
</comment>
<dbReference type="CDD" id="cd12902">
    <property type="entry name" value="SPRY_PRY_RNF135"/>
    <property type="match status" value="1"/>
</dbReference>
<dbReference type="SUPFAM" id="SSF49899">
    <property type="entry name" value="Concanavalin A-like lectins/glucanases"/>
    <property type="match status" value="1"/>
</dbReference>
<protein>
    <submittedName>
        <fullName evidence="13">E3 ubiquitin-protein ligase RNF135 isoform X1</fullName>
    </submittedName>
</protein>
<keyword evidence="3" id="KW-0399">Innate immunity</keyword>
<dbReference type="RefSeq" id="XP_004870747.1">
    <property type="nucleotide sequence ID" value="XM_004870690.3"/>
</dbReference>
<dbReference type="InterPro" id="IPR013320">
    <property type="entry name" value="ConA-like_dom_sf"/>
</dbReference>
<dbReference type="SMART" id="SM00184">
    <property type="entry name" value="RING"/>
    <property type="match status" value="1"/>
</dbReference>
<dbReference type="Proteomes" id="UP000694906">
    <property type="component" value="Unplaced"/>
</dbReference>
<keyword evidence="2" id="KW-0963">Cytoplasm</keyword>
<dbReference type="GeneID" id="101723474"/>
<keyword evidence="5 8" id="KW-0863">Zinc-finger</keyword>
<dbReference type="Pfam" id="PF00097">
    <property type="entry name" value="zf-C3HC4"/>
    <property type="match status" value="1"/>
</dbReference>
<evidence type="ECO:0000313" key="13">
    <source>
        <dbReference type="RefSeq" id="XP_004870747.1"/>
    </source>
</evidence>
<dbReference type="GO" id="GO:0045087">
    <property type="term" value="P:innate immune response"/>
    <property type="evidence" value="ECO:0007669"/>
    <property type="project" value="UniProtKB-KW"/>
</dbReference>
<dbReference type="InterPro" id="IPR042723">
    <property type="entry name" value="RNF135_SPRY_PRY_dom"/>
</dbReference>
<dbReference type="SUPFAM" id="SSF57850">
    <property type="entry name" value="RING/U-box"/>
    <property type="match status" value="1"/>
</dbReference>
<dbReference type="GO" id="GO:0045088">
    <property type="term" value="P:regulation of innate immune response"/>
    <property type="evidence" value="ECO:0007669"/>
    <property type="project" value="TreeGrafter"/>
</dbReference>
<evidence type="ECO:0000256" key="3">
    <source>
        <dbReference type="ARBA" id="ARBA00022588"/>
    </source>
</evidence>
<evidence type="ECO:0000313" key="12">
    <source>
        <dbReference type="Proteomes" id="UP000694906"/>
    </source>
</evidence>
<dbReference type="Gene3D" id="3.30.40.10">
    <property type="entry name" value="Zinc/RING finger domain, C3HC4 (zinc finger)"/>
    <property type="match status" value="1"/>
</dbReference>
<evidence type="ECO:0000259" key="10">
    <source>
        <dbReference type="PROSITE" id="PS50089"/>
    </source>
</evidence>
<dbReference type="PROSITE" id="PS50188">
    <property type="entry name" value="B302_SPRY"/>
    <property type="match status" value="1"/>
</dbReference>
<dbReference type="PROSITE" id="PS00518">
    <property type="entry name" value="ZF_RING_1"/>
    <property type="match status" value="1"/>
</dbReference>
<dbReference type="InterPro" id="IPR003879">
    <property type="entry name" value="Butyrophylin_SPRY"/>
</dbReference>
<dbReference type="SMART" id="SM00589">
    <property type="entry name" value="PRY"/>
    <property type="match status" value="1"/>
</dbReference>
<organism evidence="12 13">
    <name type="scientific">Heterocephalus glaber</name>
    <name type="common">Naked mole rat</name>
    <dbReference type="NCBI Taxonomy" id="10181"/>
    <lineage>
        <taxon>Eukaryota</taxon>
        <taxon>Metazoa</taxon>
        <taxon>Chordata</taxon>
        <taxon>Craniata</taxon>
        <taxon>Vertebrata</taxon>
        <taxon>Euteleostomi</taxon>
        <taxon>Mammalia</taxon>
        <taxon>Eutheria</taxon>
        <taxon>Euarchontoglires</taxon>
        <taxon>Glires</taxon>
        <taxon>Rodentia</taxon>
        <taxon>Hystricomorpha</taxon>
        <taxon>Bathyergidae</taxon>
        <taxon>Heterocephalus</taxon>
    </lineage>
</organism>
<evidence type="ECO:0000259" key="11">
    <source>
        <dbReference type="PROSITE" id="PS50188"/>
    </source>
</evidence>
<dbReference type="InterPro" id="IPR003877">
    <property type="entry name" value="SPRY_dom"/>
</dbReference>
<dbReference type="GO" id="GO:0008270">
    <property type="term" value="F:zinc ion binding"/>
    <property type="evidence" value="ECO:0007669"/>
    <property type="project" value="UniProtKB-KW"/>
</dbReference>
<gene>
    <name evidence="13" type="primary">Rnf135</name>
</gene>
<dbReference type="PANTHER" id="PTHR25465:SF41">
    <property type="entry name" value="E3 UBIQUITIN-PROTEIN LIGASE RNF135"/>
    <property type="match status" value="1"/>
</dbReference>
<keyword evidence="4" id="KW-0479">Metal-binding</keyword>
<dbReference type="CTD" id="84282"/>
<dbReference type="KEGG" id="hgl:101723474"/>
<dbReference type="Pfam" id="PF00622">
    <property type="entry name" value="SPRY"/>
    <property type="match status" value="1"/>
</dbReference>
<dbReference type="PRINTS" id="PR01407">
    <property type="entry name" value="BUTYPHLNCDUF"/>
</dbReference>
<feature type="region of interest" description="Disordered" evidence="9">
    <location>
        <begin position="176"/>
        <end position="201"/>
    </location>
</feature>
<dbReference type="InterPro" id="IPR001870">
    <property type="entry name" value="B30.2/SPRY"/>
</dbReference>
<dbReference type="InterPro" id="IPR017907">
    <property type="entry name" value="Znf_RING_CS"/>
</dbReference>
<evidence type="ECO:0000256" key="2">
    <source>
        <dbReference type="ARBA" id="ARBA00022490"/>
    </source>
</evidence>
<dbReference type="InterPro" id="IPR018957">
    <property type="entry name" value="Znf_C3HC4_RING-type"/>
</dbReference>